<dbReference type="STRING" id="137246.A0A401SRE8"/>
<dbReference type="GO" id="GO:0005634">
    <property type="term" value="C:nucleus"/>
    <property type="evidence" value="ECO:0007669"/>
    <property type="project" value="TreeGrafter"/>
</dbReference>
<proteinExistence type="inferred from homology"/>
<keyword evidence="11" id="KW-1133">Transmembrane helix</keyword>
<dbReference type="SMART" id="SM00474">
    <property type="entry name" value="35EXOc"/>
    <property type="match status" value="1"/>
</dbReference>
<evidence type="ECO:0000256" key="2">
    <source>
        <dbReference type="ARBA" id="ARBA00001936"/>
    </source>
</evidence>
<protein>
    <recommendedName>
        <fullName evidence="16">Exonuclease 3'-5' domain-containing protein 2</fullName>
        <ecNumber evidence="5">3.1.11.1</ecNumber>
    </recommendedName>
    <alternativeName>
        <fullName evidence="18">3'-5' exoribonuclease EXD2</fullName>
    </alternativeName>
    <alternativeName>
        <fullName evidence="17">Exonuclease 3'-5' domain-like-containing protein 2</fullName>
    </alternativeName>
</protein>
<comment type="cofactor">
    <cofactor evidence="2">
        <name>Mn(2+)</name>
        <dbReference type="ChEBI" id="CHEBI:29035"/>
    </cofactor>
</comment>
<evidence type="ECO:0000256" key="17">
    <source>
        <dbReference type="ARBA" id="ARBA00075515"/>
    </source>
</evidence>
<dbReference type="FunFam" id="3.30.420.10:FF:000041">
    <property type="entry name" value="Exonuclease 3'-5' domain containing 2"/>
    <property type="match status" value="1"/>
</dbReference>
<keyword evidence="6" id="KW-0812">Transmembrane</keyword>
<evidence type="ECO:0000256" key="6">
    <source>
        <dbReference type="ARBA" id="ARBA00022692"/>
    </source>
</evidence>
<dbReference type="PANTHER" id="PTHR13620">
    <property type="entry name" value="3-5 EXONUCLEASE"/>
    <property type="match status" value="1"/>
</dbReference>
<dbReference type="GO" id="GO:0008310">
    <property type="term" value="F:single-stranded DNA 3'-5' DNA exonuclease activity"/>
    <property type="evidence" value="ECO:0007669"/>
    <property type="project" value="UniProtKB-EC"/>
</dbReference>
<reference evidence="21 22" key="1">
    <citation type="journal article" date="2018" name="Nat. Ecol. Evol.">
        <title>Shark genomes provide insights into elasmobranch evolution and the origin of vertebrates.</title>
        <authorList>
            <person name="Hara Y"/>
            <person name="Yamaguchi K"/>
            <person name="Onimaru K"/>
            <person name="Kadota M"/>
            <person name="Koyanagi M"/>
            <person name="Keeley SD"/>
            <person name="Tatsumi K"/>
            <person name="Tanaka K"/>
            <person name="Motone F"/>
            <person name="Kageyama Y"/>
            <person name="Nozu R"/>
            <person name="Adachi N"/>
            <person name="Nishimura O"/>
            <person name="Nakagawa R"/>
            <person name="Tanegashima C"/>
            <person name="Kiyatake I"/>
            <person name="Matsumoto R"/>
            <person name="Murakumo K"/>
            <person name="Nishida K"/>
            <person name="Terakita A"/>
            <person name="Kuratani S"/>
            <person name="Sato K"/>
            <person name="Hyodo S Kuraku.S."/>
        </authorList>
    </citation>
    <scope>NUCLEOTIDE SEQUENCE [LARGE SCALE GENOMIC DNA]</scope>
</reference>
<evidence type="ECO:0000256" key="19">
    <source>
        <dbReference type="SAM" id="MobiDB-lite"/>
    </source>
</evidence>
<evidence type="ECO:0000256" key="1">
    <source>
        <dbReference type="ARBA" id="ARBA00000563"/>
    </source>
</evidence>
<comment type="similarity">
    <text evidence="14">Belongs to the EXD2 family.</text>
</comment>
<dbReference type="PANTHER" id="PTHR13620:SF104">
    <property type="entry name" value="EXONUCLEASE 3'-5' DOMAIN-CONTAINING PROTEIN 2"/>
    <property type="match status" value="1"/>
</dbReference>
<evidence type="ECO:0000256" key="10">
    <source>
        <dbReference type="ARBA" id="ARBA00022839"/>
    </source>
</evidence>
<dbReference type="Pfam" id="PF01612">
    <property type="entry name" value="DNA_pol_A_exo1"/>
    <property type="match status" value="1"/>
</dbReference>
<comment type="subunit">
    <text evidence="15">Homodimer. Interacts with RBBP8, MRE11 and BRCA1.</text>
</comment>
<dbReference type="OrthoDB" id="1920326at2759"/>
<gene>
    <name evidence="21" type="ORF">chiPu_0011406</name>
</gene>
<evidence type="ECO:0000256" key="3">
    <source>
        <dbReference type="ARBA" id="ARBA00001946"/>
    </source>
</evidence>
<feature type="region of interest" description="Disordered" evidence="19">
    <location>
        <begin position="299"/>
        <end position="318"/>
    </location>
</feature>
<evidence type="ECO:0000256" key="11">
    <source>
        <dbReference type="ARBA" id="ARBA00022989"/>
    </source>
</evidence>
<evidence type="ECO:0000256" key="7">
    <source>
        <dbReference type="ARBA" id="ARBA00022722"/>
    </source>
</evidence>
<keyword evidence="22" id="KW-1185">Reference proteome</keyword>
<comment type="caution">
    <text evidence="21">The sequence shown here is derived from an EMBL/GenBank/DDBJ whole genome shotgun (WGS) entry which is preliminary data.</text>
</comment>
<dbReference type="OMA" id="RYYQTPK"/>
<keyword evidence="12" id="KW-0496">Mitochondrion</keyword>
<comment type="catalytic activity">
    <reaction evidence="1">
        <text>Exonucleolytic cleavage in the 3'- to 5'-direction to yield nucleoside 5'-phosphates.</text>
        <dbReference type="EC" id="3.1.11.1"/>
    </reaction>
</comment>
<evidence type="ECO:0000256" key="18">
    <source>
        <dbReference type="ARBA" id="ARBA00082634"/>
    </source>
</evidence>
<dbReference type="AlphaFoldDB" id="A0A401SRE8"/>
<dbReference type="GO" id="GO:0031966">
    <property type="term" value="C:mitochondrial membrane"/>
    <property type="evidence" value="ECO:0007669"/>
    <property type="project" value="UniProtKB-SubCell"/>
</dbReference>
<organism evidence="21 22">
    <name type="scientific">Chiloscyllium punctatum</name>
    <name type="common">Brownbanded bambooshark</name>
    <name type="synonym">Hemiscyllium punctatum</name>
    <dbReference type="NCBI Taxonomy" id="137246"/>
    <lineage>
        <taxon>Eukaryota</taxon>
        <taxon>Metazoa</taxon>
        <taxon>Chordata</taxon>
        <taxon>Craniata</taxon>
        <taxon>Vertebrata</taxon>
        <taxon>Chondrichthyes</taxon>
        <taxon>Elasmobranchii</taxon>
        <taxon>Galeomorphii</taxon>
        <taxon>Galeoidea</taxon>
        <taxon>Orectolobiformes</taxon>
        <taxon>Hemiscylliidae</taxon>
        <taxon>Chiloscyllium</taxon>
    </lineage>
</organism>
<feature type="region of interest" description="Disordered" evidence="19">
    <location>
        <begin position="323"/>
        <end position="344"/>
    </location>
</feature>
<dbReference type="GO" id="GO:0046872">
    <property type="term" value="F:metal ion binding"/>
    <property type="evidence" value="ECO:0007669"/>
    <property type="project" value="UniProtKB-KW"/>
</dbReference>
<evidence type="ECO:0000256" key="9">
    <source>
        <dbReference type="ARBA" id="ARBA00022801"/>
    </source>
</evidence>
<keyword evidence="10" id="KW-0269">Exonuclease</keyword>
<accession>A0A401SRE8</accession>
<name>A0A401SRE8_CHIPU</name>
<feature type="domain" description="3'-5' exonuclease" evidence="20">
    <location>
        <begin position="85"/>
        <end position="266"/>
    </location>
</feature>
<keyword evidence="7" id="KW-0540">Nuclease</keyword>
<dbReference type="EMBL" id="BEZZ01000474">
    <property type="protein sequence ID" value="GCC32942.1"/>
    <property type="molecule type" value="Genomic_DNA"/>
</dbReference>
<dbReference type="GO" id="GO:0000175">
    <property type="term" value="F:3'-5'-RNA exonuclease activity"/>
    <property type="evidence" value="ECO:0007669"/>
    <property type="project" value="UniProtKB-ARBA"/>
</dbReference>
<dbReference type="SUPFAM" id="SSF53098">
    <property type="entry name" value="Ribonuclease H-like"/>
    <property type="match status" value="1"/>
</dbReference>
<keyword evidence="8" id="KW-0479">Metal-binding</keyword>
<dbReference type="CDD" id="cd06141">
    <property type="entry name" value="WRN_exo"/>
    <property type="match status" value="1"/>
</dbReference>
<evidence type="ECO:0000256" key="15">
    <source>
        <dbReference type="ARBA" id="ARBA00064376"/>
    </source>
</evidence>
<evidence type="ECO:0000256" key="4">
    <source>
        <dbReference type="ARBA" id="ARBA00004325"/>
    </source>
</evidence>
<dbReference type="InterPro" id="IPR036397">
    <property type="entry name" value="RNaseH_sf"/>
</dbReference>
<dbReference type="InterPro" id="IPR012337">
    <property type="entry name" value="RNaseH-like_sf"/>
</dbReference>
<evidence type="ECO:0000256" key="13">
    <source>
        <dbReference type="ARBA" id="ARBA00023136"/>
    </source>
</evidence>
<dbReference type="GO" id="GO:0006310">
    <property type="term" value="P:DNA recombination"/>
    <property type="evidence" value="ECO:0007669"/>
    <property type="project" value="UniProtKB-ARBA"/>
</dbReference>
<keyword evidence="9" id="KW-0378">Hydrolase</keyword>
<evidence type="ECO:0000256" key="5">
    <source>
        <dbReference type="ARBA" id="ARBA00012108"/>
    </source>
</evidence>
<dbReference type="PROSITE" id="PS51257">
    <property type="entry name" value="PROKAR_LIPOPROTEIN"/>
    <property type="match status" value="1"/>
</dbReference>
<dbReference type="InterPro" id="IPR002562">
    <property type="entry name" value="3'-5'_exonuclease_dom"/>
</dbReference>
<sequence>MSRPQALVVTAATLLGTAVGCLYLWKAFKSPKCKKALVNQNEEGVEREETTQTDGEESCQIDNTDDFVNPSLLVGKLLSADAFIVESEDEWEQAWPLLKSELDNYPLIGIDCEWISIKGKPNPVSLLQLASYSGFCLLVRMPQMIRDGRLMPKTLLDLLGNGSVLKVGVDAFEDGCKLFRDYCIMVRGCLDVRYLAMRQSRKNSFACSPSLKSLAQDILNYTLDKSLHLRCSNWEAEELSNEQVAYAAQDAQISVALCFQLLGFGSALLENCVPSDCEPTWKQMLARCQGLIDVPFKGKMGSRRGEDGTGDVNSQQRWRNKKFGANQKSASHLNTPDPRKTQHKPLGVGYSARKSPLYDNCFLHAPDGQPLCTCDRKKAQWYIDKGIGELISEDPFVVKLKFEPSGRPESQEDYYLTTKENLCVVCGKRESYIRKNIVPHEYRRHFPVQMKDHNSHDVLLLCTACHATSNYYDNVLKQQLAAEFNAPIGCEESVRLLEDPGRRRVRSGARALLRAEGLPQTRRKELQDILKAFYGKETLTREILEEGASLETRVFNESYVPHGLKVTQSCAVGGLRALMSLEKRWRQHFLDYMQPRHLPPMWSVDHNHSKLIRKYGEDLKIELT</sequence>
<evidence type="ECO:0000256" key="12">
    <source>
        <dbReference type="ARBA" id="ARBA00023128"/>
    </source>
</evidence>
<comment type="subcellular location">
    <subcellularLocation>
        <location evidence="4">Mitochondrion membrane</location>
    </subcellularLocation>
</comment>
<comment type="cofactor">
    <cofactor evidence="3">
        <name>Mg(2+)</name>
        <dbReference type="ChEBI" id="CHEBI:18420"/>
    </cofactor>
</comment>
<evidence type="ECO:0000256" key="14">
    <source>
        <dbReference type="ARBA" id="ARBA00061005"/>
    </source>
</evidence>
<dbReference type="GO" id="GO:0003676">
    <property type="term" value="F:nucleic acid binding"/>
    <property type="evidence" value="ECO:0007669"/>
    <property type="project" value="InterPro"/>
</dbReference>
<dbReference type="EC" id="3.1.11.1" evidence="5"/>
<evidence type="ECO:0000259" key="20">
    <source>
        <dbReference type="SMART" id="SM00474"/>
    </source>
</evidence>
<evidence type="ECO:0000256" key="8">
    <source>
        <dbReference type="ARBA" id="ARBA00022723"/>
    </source>
</evidence>
<dbReference type="Proteomes" id="UP000287033">
    <property type="component" value="Unassembled WGS sequence"/>
</dbReference>
<dbReference type="InterPro" id="IPR051132">
    <property type="entry name" value="3-5_Exonuclease_domain"/>
</dbReference>
<evidence type="ECO:0000256" key="16">
    <source>
        <dbReference type="ARBA" id="ARBA00069878"/>
    </source>
</evidence>
<keyword evidence="13" id="KW-0472">Membrane</keyword>
<evidence type="ECO:0000313" key="21">
    <source>
        <dbReference type="EMBL" id="GCC32942.1"/>
    </source>
</evidence>
<dbReference type="Gene3D" id="3.30.420.10">
    <property type="entry name" value="Ribonuclease H-like superfamily/Ribonuclease H"/>
    <property type="match status" value="1"/>
</dbReference>
<evidence type="ECO:0000313" key="22">
    <source>
        <dbReference type="Proteomes" id="UP000287033"/>
    </source>
</evidence>